<reference evidence="3" key="1">
    <citation type="submission" date="2014-07" db="EMBL/GenBank/DDBJ databases">
        <title>Genome sequencing of plant-pathogenic Streptomyces species.</title>
        <authorList>
            <person name="Harrison J."/>
            <person name="Sapp M."/>
            <person name="Thwaites R."/>
            <person name="Studholme D.J."/>
        </authorList>
    </citation>
    <scope>NUCLEOTIDE SEQUENCE [LARGE SCALE GENOMIC DNA]</scope>
    <source>
        <strain evidence="3">NCPPB 4445</strain>
    </source>
</reference>
<dbReference type="EMBL" id="JPPY01000078">
    <property type="protein sequence ID" value="KND36564.1"/>
    <property type="molecule type" value="Genomic_DNA"/>
</dbReference>
<dbReference type="Pfam" id="PF12680">
    <property type="entry name" value="SnoaL_2"/>
    <property type="match status" value="1"/>
</dbReference>
<sequence length="126" mass="14164">MSATDNKALVIAFYEQAFNDYEPEAAASAHLGETYTQHNPEAQDSPQAFIGYVHWLHGQFPDLRLDIKRAIAEGDLVVTHSNLHLKPGDRGMAVADFWRIADGKIVEHWDVIQEVPEKSANDNTMF</sequence>
<name>A0A0L0KG65_9ACTN</name>
<dbReference type="SUPFAM" id="SSF54427">
    <property type="entry name" value="NTF2-like"/>
    <property type="match status" value="1"/>
</dbReference>
<dbReference type="PATRIC" id="fig|42234.21.peg.2590"/>
<dbReference type="RefSeq" id="WP_050370685.1">
    <property type="nucleotide sequence ID" value="NZ_KQ257813.1"/>
</dbReference>
<dbReference type="AlphaFoldDB" id="A0A0L0KG65"/>
<organism evidence="2 3">
    <name type="scientific">Streptomyces acidiscabies</name>
    <dbReference type="NCBI Taxonomy" id="42234"/>
    <lineage>
        <taxon>Bacteria</taxon>
        <taxon>Bacillati</taxon>
        <taxon>Actinomycetota</taxon>
        <taxon>Actinomycetes</taxon>
        <taxon>Kitasatosporales</taxon>
        <taxon>Streptomycetaceae</taxon>
        <taxon>Streptomyces</taxon>
    </lineage>
</organism>
<dbReference type="OrthoDB" id="129343at2"/>
<dbReference type="GO" id="GO:0030638">
    <property type="term" value="P:polyketide metabolic process"/>
    <property type="evidence" value="ECO:0007669"/>
    <property type="project" value="InterPro"/>
</dbReference>
<dbReference type="Proteomes" id="UP000037151">
    <property type="component" value="Unassembled WGS sequence"/>
</dbReference>
<dbReference type="InterPro" id="IPR037401">
    <property type="entry name" value="SnoaL-like"/>
</dbReference>
<evidence type="ECO:0000259" key="1">
    <source>
        <dbReference type="Pfam" id="PF12680"/>
    </source>
</evidence>
<proteinExistence type="predicted"/>
<dbReference type="InterPro" id="IPR009959">
    <property type="entry name" value="Cyclase_SnoaL-like"/>
</dbReference>
<feature type="domain" description="SnoaL-like" evidence="1">
    <location>
        <begin position="10"/>
        <end position="108"/>
    </location>
</feature>
<evidence type="ECO:0000313" key="3">
    <source>
        <dbReference type="Proteomes" id="UP000037151"/>
    </source>
</evidence>
<comment type="caution">
    <text evidence="2">The sequence shown here is derived from an EMBL/GenBank/DDBJ whole genome shotgun (WGS) entry which is preliminary data.</text>
</comment>
<dbReference type="PANTHER" id="PTHR38436">
    <property type="entry name" value="POLYKETIDE CYCLASE SNOAL-LIKE DOMAIN"/>
    <property type="match status" value="1"/>
</dbReference>
<dbReference type="InterPro" id="IPR032710">
    <property type="entry name" value="NTF2-like_dom_sf"/>
</dbReference>
<gene>
    <name evidence="2" type="ORF">IQ63_12555</name>
</gene>
<accession>A0A0L0KG65</accession>
<dbReference type="PANTHER" id="PTHR38436:SF1">
    <property type="entry name" value="ESTER CYCLASE"/>
    <property type="match status" value="1"/>
</dbReference>
<protein>
    <recommendedName>
        <fullName evidence="1">SnoaL-like domain-containing protein</fullName>
    </recommendedName>
</protein>
<evidence type="ECO:0000313" key="2">
    <source>
        <dbReference type="EMBL" id="KND36564.1"/>
    </source>
</evidence>
<dbReference type="Gene3D" id="3.10.450.50">
    <property type="match status" value="1"/>
</dbReference>